<proteinExistence type="predicted"/>
<accession>A0A6D2J2J7</accession>
<reference evidence="3" key="1">
    <citation type="submission" date="2020-01" db="EMBL/GenBank/DDBJ databases">
        <authorList>
            <person name="Mishra B."/>
        </authorList>
    </citation>
    <scope>NUCLEOTIDE SEQUENCE [LARGE SCALE GENOMIC DNA]</scope>
</reference>
<dbReference type="SUPFAM" id="SSF54236">
    <property type="entry name" value="Ubiquitin-like"/>
    <property type="match status" value="1"/>
</dbReference>
<dbReference type="EMBL" id="CACVBM020001140">
    <property type="protein sequence ID" value="CAA7034054.1"/>
    <property type="molecule type" value="Genomic_DNA"/>
</dbReference>
<dbReference type="AlphaFoldDB" id="A0A6D2J2J7"/>
<dbReference type="InterPro" id="IPR000626">
    <property type="entry name" value="Ubiquitin-like_dom"/>
</dbReference>
<name>A0A6D2J2J7_9BRAS</name>
<protein>
    <recommendedName>
        <fullName evidence="2">Ubiquitin-like domain-containing protein</fullName>
    </recommendedName>
</protein>
<sequence length="159" mass="18310">MDRSRKERWEERAREERAREERRAPDGIKLLAHLCEMARLAHDPPPKPDPKRRKIDESELVPEDLFLAQNPPLKGCARIWIYHPELDGGTHFQIKMPSLSETVASLKEKIAQEVKILVTRQKLSGKVGILDDNKSLAHYNVGAQDVLTLYVERRKLSLS</sequence>
<evidence type="ECO:0000256" key="1">
    <source>
        <dbReference type="SAM" id="MobiDB-lite"/>
    </source>
</evidence>
<evidence type="ECO:0000313" key="4">
    <source>
        <dbReference type="Proteomes" id="UP000467841"/>
    </source>
</evidence>
<dbReference type="OrthoDB" id="2161771at2759"/>
<dbReference type="SMART" id="SM00213">
    <property type="entry name" value="UBQ"/>
    <property type="match status" value="1"/>
</dbReference>
<comment type="caution">
    <text evidence="3">The sequence shown here is derived from an EMBL/GenBank/DDBJ whole genome shotgun (WGS) entry which is preliminary data.</text>
</comment>
<evidence type="ECO:0000313" key="3">
    <source>
        <dbReference type="EMBL" id="CAA7034054.1"/>
    </source>
</evidence>
<dbReference type="Gene3D" id="3.10.20.90">
    <property type="entry name" value="Phosphatidylinositol 3-kinase Catalytic Subunit, Chain A, domain 1"/>
    <property type="match status" value="1"/>
</dbReference>
<dbReference type="Proteomes" id="UP000467841">
    <property type="component" value="Unassembled WGS sequence"/>
</dbReference>
<keyword evidence="4" id="KW-1185">Reference proteome</keyword>
<feature type="domain" description="Ubiquitin-like" evidence="2">
    <location>
        <begin position="100"/>
        <end position="154"/>
    </location>
</feature>
<gene>
    <name evidence="3" type="ORF">MERR_LOCUS21289</name>
</gene>
<dbReference type="Pfam" id="PF00240">
    <property type="entry name" value="ubiquitin"/>
    <property type="match status" value="1"/>
</dbReference>
<feature type="region of interest" description="Disordered" evidence="1">
    <location>
        <begin position="1"/>
        <end position="24"/>
    </location>
</feature>
<dbReference type="PROSITE" id="PS50053">
    <property type="entry name" value="UBIQUITIN_2"/>
    <property type="match status" value="1"/>
</dbReference>
<evidence type="ECO:0000259" key="2">
    <source>
        <dbReference type="PROSITE" id="PS50053"/>
    </source>
</evidence>
<dbReference type="InterPro" id="IPR029071">
    <property type="entry name" value="Ubiquitin-like_domsf"/>
</dbReference>
<organism evidence="3 4">
    <name type="scientific">Microthlaspi erraticum</name>
    <dbReference type="NCBI Taxonomy" id="1685480"/>
    <lineage>
        <taxon>Eukaryota</taxon>
        <taxon>Viridiplantae</taxon>
        <taxon>Streptophyta</taxon>
        <taxon>Embryophyta</taxon>
        <taxon>Tracheophyta</taxon>
        <taxon>Spermatophyta</taxon>
        <taxon>Magnoliopsida</taxon>
        <taxon>eudicotyledons</taxon>
        <taxon>Gunneridae</taxon>
        <taxon>Pentapetalae</taxon>
        <taxon>rosids</taxon>
        <taxon>malvids</taxon>
        <taxon>Brassicales</taxon>
        <taxon>Brassicaceae</taxon>
        <taxon>Coluteocarpeae</taxon>
        <taxon>Microthlaspi</taxon>
    </lineage>
</organism>